<sequence length="123" mass="13647">MEGAFRDSRYGNAIAAFNRGEWYRCHDLLEALWHEAIEPEATFLQGLLQLAVAMLHQQRGNRRGATILLGEALGRLSHYREDSYGGVDMTALKHSVEGWLLECQQGGDGCAMALPVLRPCKGC</sequence>
<reference evidence="1 2" key="1">
    <citation type="journal article" date="2019" name="mSystems">
        <title>Life at home and on the roam: Genomic adaptions reflect the dual lifestyle of an intracellular, facultative symbiont.</title>
        <authorList>
            <person name="Burgsdorf I."/>
        </authorList>
    </citation>
    <scope>NUCLEOTIDE SEQUENCE [LARGE SCALE GENOMIC DNA]</scope>
    <source>
        <strain evidence="1">277cV</strain>
    </source>
</reference>
<dbReference type="EMBL" id="SRMO01000084">
    <property type="protein sequence ID" value="TGG90810.1"/>
    <property type="molecule type" value="Genomic_DNA"/>
</dbReference>
<dbReference type="Proteomes" id="UP000317990">
    <property type="component" value="Unassembled WGS sequence"/>
</dbReference>
<organism evidence="1 2">
    <name type="scientific">Aphanocapsa feldmannii 277cV</name>
    <dbReference type="NCBI Taxonomy" id="2507553"/>
    <lineage>
        <taxon>Bacteria</taxon>
        <taxon>Bacillati</taxon>
        <taxon>Cyanobacteriota</taxon>
        <taxon>Cyanophyceae</taxon>
        <taxon>Oscillatoriophycideae</taxon>
        <taxon>Chroococcales</taxon>
        <taxon>Microcystaceae</taxon>
        <taxon>Aphanocapsa</taxon>
    </lineage>
</organism>
<dbReference type="InterPro" id="IPR005500">
    <property type="entry name" value="DUF309"/>
</dbReference>
<dbReference type="PANTHER" id="PTHR34796">
    <property type="entry name" value="EXPRESSED PROTEIN"/>
    <property type="match status" value="1"/>
</dbReference>
<accession>A0A524RL70</accession>
<dbReference type="PANTHER" id="PTHR34796:SF1">
    <property type="entry name" value="EXPRESSED PROTEIN"/>
    <property type="match status" value="1"/>
</dbReference>
<name>A0A524RL70_9CHRO</name>
<dbReference type="AlphaFoldDB" id="A0A524RL70"/>
<dbReference type="InterPro" id="IPR023203">
    <property type="entry name" value="TTHA0068_sf"/>
</dbReference>
<evidence type="ECO:0000313" key="1">
    <source>
        <dbReference type="EMBL" id="TGG90810.1"/>
    </source>
</evidence>
<evidence type="ECO:0000313" key="2">
    <source>
        <dbReference type="Proteomes" id="UP000317990"/>
    </source>
</evidence>
<dbReference type="SUPFAM" id="SSF140663">
    <property type="entry name" value="TTHA0068-like"/>
    <property type="match status" value="1"/>
</dbReference>
<proteinExistence type="predicted"/>
<dbReference type="Gene3D" id="1.10.3450.10">
    <property type="entry name" value="TTHA0068-like"/>
    <property type="match status" value="1"/>
</dbReference>
<protein>
    <submittedName>
        <fullName evidence="1">DUF309 domain-containing protein</fullName>
    </submittedName>
</protein>
<comment type="caution">
    <text evidence="1">The sequence shown here is derived from an EMBL/GenBank/DDBJ whole genome shotgun (WGS) entry which is preliminary data.</text>
</comment>
<gene>
    <name evidence="1" type="ORF">ERJ67_08720</name>
</gene>
<dbReference type="Pfam" id="PF03745">
    <property type="entry name" value="DUF309"/>
    <property type="match status" value="1"/>
</dbReference>